<proteinExistence type="predicted"/>
<sequence>MIKRKLLQQLKQKQLLTQKQIQALNIVQMPLNKLDNEINNFILENVFLKFEDENLNLYSLDYMDYILETTAYKRSFLEEIKPIFLAIIPDELEIIAETLFNYLDNNGILTISKKEFIKKYKLQKKDYDLLIETLKNLGPSGFAEESLEKALKIREKEGENGMPLSSLETNENIVYINSKPDIVFFKKGENIKWEINTPRIPEIDEVYLKNLKSVKEKNLKKYIEKEMEKLYILKNALKKRKEYLNKLAELIVKENKTFLETGINPKRLGIRTVAKILNLSPSTVSRSVSSKYFVNLKKTILPFSSIFNTKDSQKNEKDIIIKFIKEHMDISDNKLSKLIEEKLNIKISRRTVNKYKNQIKKDGN</sequence>
<dbReference type="Pfam" id="PF00309">
    <property type="entry name" value="Sigma54_AID"/>
    <property type="match status" value="1"/>
</dbReference>
<gene>
    <name evidence="2" type="ORF">JRV97_09335</name>
</gene>
<dbReference type="PANTHER" id="PTHR32248">
    <property type="entry name" value="RNA POLYMERASE SIGMA-54 FACTOR"/>
    <property type="match status" value="1"/>
</dbReference>
<dbReference type="Proteomes" id="UP001232493">
    <property type="component" value="Chromosome"/>
</dbReference>
<organism evidence="2 3">
    <name type="scientific">Marinitoga aeolica</name>
    <dbReference type="NCBI Taxonomy" id="2809031"/>
    <lineage>
        <taxon>Bacteria</taxon>
        <taxon>Thermotogati</taxon>
        <taxon>Thermotogota</taxon>
        <taxon>Thermotogae</taxon>
        <taxon>Petrotogales</taxon>
        <taxon>Petrotogaceae</taxon>
        <taxon>Marinitoga</taxon>
    </lineage>
</organism>
<dbReference type="InterPro" id="IPR007634">
    <property type="entry name" value="RNA_pol_sigma_54_DNA-bd"/>
</dbReference>
<dbReference type="EMBL" id="CP069362">
    <property type="protein sequence ID" value="WGS64565.1"/>
    <property type="molecule type" value="Genomic_DNA"/>
</dbReference>
<dbReference type="InterPro" id="IPR000394">
    <property type="entry name" value="RNA_pol_sigma_54"/>
</dbReference>
<keyword evidence="3" id="KW-1185">Reference proteome</keyword>
<accession>A0ABY8PPK4</accession>
<dbReference type="Gene3D" id="1.10.10.60">
    <property type="entry name" value="Homeodomain-like"/>
    <property type="match status" value="1"/>
</dbReference>
<dbReference type="PANTHER" id="PTHR32248:SF4">
    <property type="entry name" value="RNA POLYMERASE SIGMA-54 FACTOR"/>
    <property type="match status" value="1"/>
</dbReference>
<dbReference type="RefSeq" id="WP_280998320.1">
    <property type="nucleotide sequence ID" value="NZ_CP069362.1"/>
</dbReference>
<dbReference type="PROSITE" id="PS50044">
    <property type="entry name" value="SIGMA54_3"/>
    <property type="match status" value="1"/>
</dbReference>
<dbReference type="Pfam" id="PF04552">
    <property type="entry name" value="Sigma54_DBD"/>
    <property type="match status" value="1"/>
</dbReference>
<reference evidence="2 3" key="1">
    <citation type="submission" date="2021-02" db="EMBL/GenBank/DDBJ databases">
        <title>Characterization of Marinitoga sp. nov. str. BP5-C20A.</title>
        <authorList>
            <person name="Erauso G."/>
            <person name="Postec A."/>
        </authorList>
    </citation>
    <scope>NUCLEOTIDE SEQUENCE [LARGE SCALE GENOMIC DNA]</scope>
    <source>
        <strain evidence="2 3">BP5-C20A</strain>
    </source>
</reference>
<evidence type="ECO:0000313" key="2">
    <source>
        <dbReference type="EMBL" id="WGS64565.1"/>
    </source>
</evidence>
<protein>
    <recommendedName>
        <fullName evidence="1">RNA polymerase sigma factor 54 DNA-binding domain-containing protein</fullName>
    </recommendedName>
</protein>
<name>A0ABY8PPK4_9BACT</name>
<evidence type="ECO:0000259" key="1">
    <source>
        <dbReference type="Pfam" id="PF04552"/>
    </source>
</evidence>
<feature type="domain" description="RNA polymerase sigma factor 54 DNA-binding" evidence="1">
    <location>
        <begin position="221"/>
        <end position="360"/>
    </location>
</feature>
<evidence type="ECO:0000313" key="3">
    <source>
        <dbReference type="Proteomes" id="UP001232493"/>
    </source>
</evidence>